<dbReference type="SUPFAM" id="SSF89028">
    <property type="entry name" value="Cobalamin adenosyltransferase-like"/>
    <property type="match status" value="1"/>
</dbReference>
<dbReference type="Gene3D" id="1.20.1200.10">
    <property type="entry name" value="Cobalamin adenosyltransferase-like"/>
    <property type="match status" value="1"/>
</dbReference>
<evidence type="ECO:0000256" key="8">
    <source>
        <dbReference type="ARBA" id="ARBA00022840"/>
    </source>
</evidence>
<evidence type="ECO:0000256" key="13">
    <source>
        <dbReference type="ARBA" id="ARBA00048692"/>
    </source>
</evidence>
<evidence type="ECO:0000313" key="16">
    <source>
        <dbReference type="Proteomes" id="UP000243333"/>
    </source>
</evidence>
<dbReference type="SUPFAM" id="SSF143744">
    <property type="entry name" value="GlcG-like"/>
    <property type="match status" value="1"/>
</dbReference>
<keyword evidence="5" id="KW-0169">Cobalamin biosynthesis</keyword>
<comment type="similarity">
    <text evidence="2">Belongs to the Cob(I)alamin adenosyltransferase family.</text>
</comment>
<dbReference type="InterPro" id="IPR038084">
    <property type="entry name" value="PduO/GlcC-like_sf"/>
</dbReference>
<dbReference type="GO" id="GO:0009236">
    <property type="term" value="P:cobalamin biosynthetic process"/>
    <property type="evidence" value="ECO:0007669"/>
    <property type="project" value="UniProtKB-KW"/>
</dbReference>
<name>A0A1G7M4I9_9FIRM</name>
<accession>A0A1G7M4I9</accession>
<proteinExistence type="inferred from homology"/>
<evidence type="ECO:0000256" key="6">
    <source>
        <dbReference type="ARBA" id="ARBA00022679"/>
    </source>
</evidence>
<evidence type="ECO:0000256" key="12">
    <source>
        <dbReference type="ARBA" id="ARBA00048555"/>
    </source>
</evidence>
<dbReference type="GO" id="GO:0008817">
    <property type="term" value="F:corrinoid adenosyltransferase activity"/>
    <property type="evidence" value="ECO:0007669"/>
    <property type="project" value="UniProtKB-EC"/>
</dbReference>
<evidence type="ECO:0000313" key="15">
    <source>
        <dbReference type="EMBL" id="SDF56554.1"/>
    </source>
</evidence>
<protein>
    <recommendedName>
        <fullName evidence="4">Corrinoid adenosyltransferase</fullName>
        <ecNumber evidence="3">2.5.1.17</ecNumber>
    </recommendedName>
    <alternativeName>
        <fullName evidence="9">Cob(II)alamin adenosyltransferase</fullName>
    </alternativeName>
    <alternativeName>
        <fullName evidence="11">Cob(II)yrinic acid a,c-diamide adenosyltransferase</fullName>
    </alternativeName>
    <alternativeName>
        <fullName evidence="10">Cobinamide/cobalamin adenosyltransferase</fullName>
    </alternativeName>
</protein>
<dbReference type="OrthoDB" id="9778896at2"/>
<evidence type="ECO:0000256" key="5">
    <source>
        <dbReference type="ARBA" id="ARBA00022573"/>
    </source>
</evidence>
<dbReference type="InterPro" id="IPR016030">
    <property type="entry name" value="CblAdoTrfase-like"/>
</dbReference>
<keyword evidence="7" id="KW-0547">Nucleotide-binding</keyword>
<dbReference type="AlphaFoldDB" id="A0A1G7M4I9"/>
<gene>
    <name evidence="15" type="ORF">SAMN05660235_02004</name>
</gene>
<evidence type="ECO:0000256" key="3">
    <source>
        <dbReference type="ARBA" id="ARBA00012454"/>
    </source>
</evidence>
<dbReference type="Pfam" id="PF01923">
    <property type="entry name" value="Cob_adeno_trans"/>
    <property type="match status" value="1"/>
</dbReference>
<dbReference type="STRING" id="1123285.SAMN05660235_02004"/>
<organism evidence="15 16">
    <name type="scientific">Sporolituus thermophilus DSM 23256</name>
    <dbReference type="NCBI Taxonomy" id="1123285"/>
    <lineage>
        <taxon>Bacteria</taxon>
        <taxon>Bacillati</taxon>
        <taxon>Bacillota</taxon>
        <taxon>Negativicutes</taxon>
        <taxon>Selenomonadales</taxon>
        <taxon>Sporomusaceae</taxon>
        <taxon>Sporolituus</taxon>
    </lineage>
</organism>
<dbReference type="GO" id="GO:0005524">
    <property type="term" value="F:ATP binding"/>
    <property type="evidence" value="ECO:0007669"/>
    <property type="project" value="UniProtKB-KW"/>
</dbReference>
<dbReference type="EMBL" id="FNBU01000015">
    <property type="protein sequence ID" value="SDF56554.1"/>
    <property type="molecule type" value="Genomic_DNA"/>
</dbReference>
<dbReference type="InterPro" id="IPR005624">
    <property type="entry name" value="PduO/GlcC-like"/>
</dbReference>
<comment type="catalytic activity">
    <reaction evidence="13">
        <text>2 cob(II)alamin + reduced [electron-transfer flavoprotein] + 2 ATP = 2 adenosylcob(III)alamin + 2 triphosphate + oxidized [electron-transfer flavoprotein] + 3 H(+)</text>
        <dbReference type="Rhea" id="RHEA:28671"/>
        <dbReference type="Rhea" id="RHEA-COMP:10685"/>
        <dbReference type="Rhea" id="RHEA-COMP:10686"/>
        <dbReference type="ChEBI" id="CHEBI:15378"/>
        <dbReference type="ChEBI" id="CHEBI:16304"/>
        <dbReference type="ChEBI" id="CHEBI:18036"/>
        <dbReference type="ChEBI" id="CHEBI:18408"/>
        <dbReference type="ChEBI" id="CHEBI:30616"/>
        <dbReference type="ChEBI" id="CHEBI:57692"/>
        <dbReference type="ChEBI" id="CHEBI:58307"/>
        <dbReference type="EC" id="2.5.1.17"/>
    </reaction>
</comment>
<keyword evidence="16" id="KW-1185">Reference proteome</keyword>
<dbReference type="Gene3D" id="3.30.450.150">
    <property type="entry name" value="Haem-degrading domain"/>
    <property type="match status" value="1"/>
</dbReference>
<evidence type="ECO:0000256" key="1">
    <source>
        <dbReference type="ARBA" id="ARBA00005121"/>
    </source>
</evidence>
<comment type="catalytic activity">
    <reaction evidence="12">
        <text>2 cob(II)yrinate a,c diamide + reduced [electron-transfer flavoprotein] + 2 ATP = 2 adenosylcob(III)yrinate a,c-diamide + 2 triphosphate + oxidized [electron-transfer flavoprotein] + 3 H(+)</text>
        <dbReference type="Rhea" id="RHEA:11528"/>
        <dbReference type="Rhea" id="RHEA-COMP:10685"/>
        <dbReference type="Rhea" id="RHEA-COMP:10686"/>
        <dbReference type="ChEBI" id="CHEBI:15378"/>
        <dbReference type="ChEBI" id="CHEBI:18036"/>
        <dbReference type="ChEBI" id="CHEBI:30616"/>
        <dbReference type="ChEBI" id="CHEBI:57692"/>
        <dbReference type="ChEBI" id="CHEBI:58307"/>
        <dbReference type="ChEBI" id="CHEBI:58503"/>
        <dbReference type="ChEBI" id="CHEBI:58537"/>
        <dbReference type="EC" id="2.5.1.17"/>
    </reaction>
</comment>
<reference evidence="16" key="1">
    <citation type="submission" date="2016-10" db="EMBL/GenBank/DDBJ databases">
        <authorList>
            <person name="Varghese N."/>
            <person name="Submissions S."/>
        </authorList>
    </citation>
    <scope>NUCLEOTIDE SEQUENCE [LARGE SCALE GENOMIC DNA]</scope>
    <source>
        <strain evidence="16">DSM 23256</strain>
    </source>
</reference>
<dbReference type="RefSeq" id="WP_093690466.1">
    <property type="nucleotide sequence ID" value="NZ_FNBU01000015.1"/>
</dbReference>
<dbReference type="Proteomes" id="UP000243333">
    <property type="component" value="Unassembled WGS sequence"/>
</dbReference>
<dbReference type="Pfam" id="PF03928">
    <property type="entry name" value="HbpS-like"/>
    <property type="match status" value="1"/>
</dbReference>
<comment type="pathway">
    <text evidence="1">Cofactor biosynthesis; adenosylcobalamin biosynthesis; adenosylcobalamin from cob(II)yrinate a,c-diamide: step 2/7.</text>
</comment>
<dbReference type="PANTHER" id="PTHR12213:SF0">
    <property type="entry name" value="CORRINOID ADENOSYLTRANSFERASE MMAB"/>
    <property type="match status" value="1"/>
</dbReference>
<dbReference type="InterPro" id="IPR036451">
    <property type="entry name" value="CblAdoTrfase-like_sf"/>
</dbReference>
<evidence type="ECO:0000256" key="10">
    <source>
        <dbReference type="ARBA" id="ARBA00033334"/>
    </source>
</evidence>
<evidence type="ECO:0000256" key="4">
    <source>
        <dbReference type="ARBA" id="ARBA00020963"/>
    </source>
</evidence>
<sequence length="323" mass="34082">MKIYTKTGDRGETSLLSGQRVPKDHIRVDTYGTMDEAGAALGLAKALTINERAAAIIERLQTEIVALNADLATEDCTGGGRITTVHVAALEATIDSLTQEIIPCQGFVIPGACPAGAALDLSRTIVRRAERNAVALHRISTLPSCVLKYLNRLSDLLFVLARYVEQEELVTSVTSRTIRELNKINDMSRGGRKTMLEKAKNLINAAERKAAEIGVPMVITVVDDGGNLVAQHRMDGALLASIAISRDKAYTAVALKMPTHQAAALAQPGQPLFGLNTIDGGRLVIFGGGLPIIDNGKIVGGIGVSGGTVDEDIAVAQAALAAW</sequence>
<evidence type="ECO:0000256" key="11">
    <source>
        <dbReference type="ARBA" id="ARBA00033354"/>
    </source>
</evidence>
<evidence type="ECO:0000259" key="14">
    <source>
        <dbReference type="Pfam" id="PF01923"/>
    </source>
</evidence>
<keyword evidence="8" id="KW-0067">ATP-binding</keyword>
<keyword evidence="6 15" id="KW-0808">Transferase</keyword>
<dbReference type="PANTHER" id="PTHR12213">
    <property type="entry name" value="CORRINOID ADENOSYLTRANSFERASE"/>
    <property type="match status" value="1"/>
</dbReference>
<evidence type="ECO:0000256" key="9">
    <source>
        <dbReference type="ARBA" id="ARBA00031529"/>
    </source>
</evidence>
<dbReference type="NCBIfam" id="TIGR00636">
    <property type="entry name" value="PduO_Nterm"/>
    <property type="match status" value="1"/>
</dbReference>
<evidence type="ECO:0000256" key="7">
    <source>
        <dbReference type="ARBA" id="ARBA00022741"/>
    </source>
</evidence>
<feature type="domain" description="Cobalamin adenosyltransferase-like" evidence="14">
    <location>
        <begin position="3"/>
        <end position="164"/>
    </location>
</feature>
<dbReference type="InterPro" id="IPR029499">
    <property type="entry name" value="PduO-typ"/>
</dbReference>
<dbReference type="EC" id="2.5.1.17" evidence="3"/>
<evidence type="ECO:0000256" key="2">
    <source>
        <dbReference type="ARBA" id="ARBA00007487"/>
    </source>
</evidence>